<protein>
    <submittedName>
        <fullName evidence="2">Uncharacterized protein</fullName>
    </submittedName>
</protein>
<reference evidence="3" key="1">
    <citation type="submission" date="2016-10" db="EMBL/GenBank/DDBJ databases">
        <authorList>
            <person name="Varghese N."/>
            <person name="Submissions S."/>
        </authorList>
    </citation>
    <scope>NUCLEOTIDE SEQUENCE [LARGE SCALE GENOMIC DNA]</scope>
    <source>
        <strain evidence="3">DSM 26348</strain>
    </source>
</reference>
<dbReference type="EMBL" id="FOQD01000003">
    <property type="protein sequence ID" value="SFH80459.1"/>
    <property type="molecule type" value="Genomic_DNA"/>
</dbReference>
<evidence type="ECO:0000313" key="3">
    <source>
        <dbReference type="Proteomes" id="UP000199518"/>
    </source>
</evidence>
<gene>
    <name evidence="2" type="ORF">SAMN05421753_10349</name>
</gene>
<proteinExistence type="predicted"/>
<organism evidence="2 3">
    <name type="scientific">Planctomicrobium piriforme</name>
    <dbReference type="NCBI Taxonomy" id="1576369"/>
    <lineage>
        <taxon>Bacteria</taxon>
        <taxon>Pseudomonadati</taxon>
        <taxon>Planctomycetota</taxon>
        <taxon>Planctomycetia</taxon>
        <taxon>Planctomycetales</taxon>
        <taxon>Planctomycetaceae</taxon>
        <taxon>Planctomicrobium</taxon>
    </lineage>
</organism>
<evidence type="ECO:0000256" key="1">
    <source>
        <dbReference type="SAM" id="MobiDB-lite"/>
    </source>
</evidence>
<sequence>MDSAGGEKVGVSADDSVAGTLTGDQTNLCLPASRAPALESGNLENMILAADCRVKKNVLINVI</sequence>
<name>A0A1I3D1Q8_9PLAN</name>
<evidence type="ECO:0000313" key="2">
    <source>
        <dbReference type="EMBL" id="SFH80459.1"/>
    </source>
</evidence>
<keyword evidence="3" id="KW-1185">Reference proteome</keyword>
<dbReference type="Proteomes" id="UP000199518">
    <property type="component" value="Unassembled WGS sequence"/>
</dbReference>
<feature type="region of interest" description="Disordered" evidence="1">
    <location>
        <begin position="1"/>
        <end position="28"/>
    </location>
</feature>
<accession>A0A1I3D1Q8</accession>
<dbReference type="AlphaFoldDB" id="A0A1I3D1Q8"/>